<protein>
    <recommendedName>
        <fullName evidence="2">DUF6534 domain-containing protein</fullName>
    </recommendedName>
</protein>
<dbReference type="InterPro" id="IPR045339">
    <property type="entry name" value="DUF6534"/>
</dbReference>
<evidence type="ECO:0000313" key="3">
    <source>
        <dbReference type="EMBL" id="TFY55687.1"/>
    </source>
</evidence>
<evidence type="ECO:0000256" key="1">
    <source>
        <dbReference type="SAM" id="Phobius"/>
    </source>
</evidence>
<dbReference type="PANTHER" id="PTHR40465">
    <property type="entry name" value="CHROMOSOME 1, WHOLE GENOME SHOTGUN SEQUENCE"/>
    <property type="match status" value="1"/>
</dbReference>
<comment type="caution">
    <text evidence="3">The sequence shown here is derived from an EMBL/GenBank/DDBJ whole genome shotgun (WGS) entry which is preliminary data.</text>
</comment>
<feature type="transmembrane region" description="Helical" evidence="1">
    <location>
        <begin position="21"/>
        <end position="43"/>
    </location>
</feature>
<feature type="domain" description="DUF6534" evidence="2">
    <location>
        <begin position="171"/>
        <end position="252"/>
    </location>
</feature>
<evidence type="ECO:0000313" key="4">
    <source>
        <dbReference type="Proteomes" id="UP000298327"/>
    </source>
</evidence>
<dbReference type="OrthoDB" id="3206554at2759"/>
<dbReference type="EMBL" id="SEOQ01000893">
    <property type="protein sequence ID" value="TFY55687.1"/>
    <property type="molecule type" value="Genomic_DNA"/>
</dbReference>
<feature type="transmembrane region" description="Helical" evidence="1">
    <location>
        <begin position="123"/>
        <end position="142"/>
    </location>
</feature>
<organism evidence="3 4">
    <name type="scientific">Dentipellis fragilis</name>
    <dbReference type="NCBI Taxonomy" id="205917"/>
    <lineage>
        <taxon>Eukaryota</taxon>
        <taxon>Fungi</taxon>
        <taxon>Dikarya</taxon>
        <taxon>Basidiomycota</taxon>
        <taxon>Agaricomycotina</taxon>
        <taxon>Agaricomycetes</taxon>
        <taxon>Russulales</taxon>
        <taxon>Hericiaceae</taxon>
        <taxon>Dentipellis</taxon>
    </lineage>
</organism>
<feature type="transmembrane region" description="Helical" evidence="1">
    <location>
        <begin position="55"/>
        <end position="76"/>
    </location>
</feature>
<dbReference type="AlphaFoldDB" id="A0A4Y9Y278"/>
<accession>A0A4Y9Y278</accession>
<feature type="transmembrane region" description="Helical" evidence="1">
    <location>
        <begin position="88"/>
        <end position="111"/>
    </location>
</feature>
<keyword evidence="4" id="KW-1185">Reference proteome</keyword>
<feature type="transmembrane region" description="Helical" evidence="1">
    <location>
        <begin position="205"/>
        <end position="230"/>
    </location>
</feature>
<gene>
    <name evidence="3" type="ORF">EVG20_g9230</name>
</gene>
<keyword evidence="1" id="KW-0472">Membrane</keyword>
<dbReference type="PANTHER" id="PTHR40465:SF1">
    <property type="entry name" value="DUF6534 DOMAIN-CONTAINING PROTEIN"/>
    <property type="match status" value="1"/>
</dbReference>
<feature type="transmembrane region" description="Helical" evidence="1">
    <location>
        <begin position="162"/>
        <end position="184"/>
    </location>
</feature>
<evidence type="ECO:0000259" key="2">
    <source>
        <dbReference type="Pfam" id="PF20152"/>
    </source>
</evidence>
<dbReference type="Proteomes" id="UP000298327">
    <property type="component" value="Unassembled WGS sequence"/>
</dbReference>
<dbReference type="Pfam" id="PF20152">
    <property type="entry name" value="DUF6534"/>
    <property type="match status" value="1"/>
</dbReference>
<name>A0A4Y9Y278_9AGAM</name>
<dbReference type="STRING" id="205917.A0A4Y9Y278"/>
<reference evidence="3 4" key="1">
    <citation type="submission" date="2019-02" db="EMBL/GenBank/DDBJ databases">
        <title>Genome sequencing of the rare red list fungi Dentipellis fragilis.</title>
        <authorList>
            <person name="Buettner E."/>
            <person name="Kellner H."/>
        </authorList>
    </citation>
    <scope>NUCLEOTIDE SEQUENCE [LARGE SCALE GENOMIC DNA]</scope>
    <source>
        <strain evidence="3 4">DSM 105465</strain>
    </source>
</reference>
<proteinExistence type="predicted"/>
<keyword evidence="1" id="KW-0812">Transmembrane</keyword>
<keyword evidence="1" id="KW-1133">Transmembrane helix</keyword>
<sequence length="509" mass="56125">MSSSFETDIAGSLGAVLLGGWGVYSTLWGDLPAIVIIFPSLSIRPAVCKDDGSSFVVRALDAAQVCVVCSSLWSNLIVHFGDRSRGDFIPTTLALTLFFTCLASFTVHCYYAHMIYRLTGNNWWIAIPVVVLALLRVLIGLVSMIKCIQMRSWHVFTHECTWAITLGYAISATLDIIVATALCWKLQSSRKRGSFSDTNRLIDTFTSYTINNGLLTCAAAIVSMICWFTVKGTLVFLGTHFLIGKCTSAVMLMLAPTVEHLNPQSTPSLCLQGECSLRRTARDRRLTNVTIYSLNMRLLIRSKYKKGIMSSRPHPVQIRGTCDPGCPTPGSADMMIRQTFHGEDEMPVHITIEKTIQYDPEVTGATATIVDIHGDSDLPKLEQLTFIDLKRILTVQTSTLATAPAVEADDTAVFNWRRIQLAPQNDLPSDPLERAKALFPLLDPVASPHWADYITHRRAAEERADENMPSEYEPEYLDEYARMIYDGVAEALKGENLRGGGGGGGTAFV</sequence>